<evidence type="ECO:0000313" key="5">
    <source>
        <dbReference type="EMBL" id="MCQ8104020.1"/>
    </source>
</evidence>
<dbReference type="RefSeq" id="WP_256601779.1">
    <property type="nucleotide sequence ID" value="NZ_JANIBJ010000012.1"/>
</dbReference>
<name>A0ABT1TEY1_9GAMM</name>
<feature type="coiled-coil region" evidence="1">
    <location>
        <begin position="507"/>
        <end position="534"/>
    </location>
</feature>
<dbReference type="Pfam" id="PF00004">
    <property type="entry name" value="AAA"/>
    <property type="match status" value="1"/>
</dbReference>
<dbReference type="Pfam" id="PF12458">
    <property type="entry name" value="DUF3686"/>
    <property type="match status" value="1"/>
</dbReference>
<dbReference type="Proteomes" id="UP001524499">
    <property type="component" value="Unassembled WGS sequence"/>
</dbReference>
<dbReference type="InterPro" id="IPR020958">
    <property type="entry name" value="DUF3686"/>
</dbReference>
<gene>
    <name evidence="5" type="ORF">NP590_07885</name>
</gene>
<feature type="coiled-coil region" evidence="1">
    <location>
        <begin position="632"/>
        <end position="681"/>
    </location>
</feature>
<evidence type="ECO:0000256" key="1">
    <source>
        <dbReference type="SAM" id="Coils"/>
    </source>
</evidence>
<dbReference type="InterPro" id="IPR057224">
    <property type="entry name" value="DUF7902"/>
</dbReference>
<feature type="domain" description="DUF3686" evidence="3">
    <location>
        <begin position="33"/>
        <end position="479"/>
    </location>
</feature>
<evidence type="ECO:0000259" key="4">
    <source>
        <dbReference type="Pfam" id="PF25472"/>
    </source>
</evidence>
<evidence type="ECO:0000259" key="3">
    <source>
        <dbReference type="Pfam" id="PF12458"/>
    </source>
</evidence>
<dbReference type="InterPro" id="IPR003959">
    <property type="entry name" value="ATPase_AAA_core"/>
</dbReference>
<proteinExistence type="predicted"/>
<organism evidence="5 6">
    <name type="scientific">Methylomonas subterranea</name>
    <dbReference type="NCBI Taxonomy" id="2952225"/>
    <lineage>
        <taxon>Bacteria</taxon>
        <taxon>Pseudomonadati</taxon>
        <taxon>Pseudomonadota</taxon>
        <taxon>Gammaproteobacteria</taxon>
        <taxon>Methylococcales</taxon>
        <taxon>Methylococcaceae</taxon>
        <taxon>Methylomonas</taxon>
    </lineage>
</organism>
<evidence type="ECO:0000313" key="6">
    <source>
        <dbReference type="Proteomes" id="UP001524499"/>
    </source>
</evidence>
<feature type="domain" description="DUF7902" evidence="4">
    <location>
        <begin position="601"/>
        <end position="684"/>
    </location>
</feature>
<dbReference type="InterPro" id="IPR027417">
    <property type="entry name" value="P-loop_NTPase"/>
</dbReference>
<accession>A0ABT1TEY1</accession>
<comment type="caution">
    <text evidence="5">The sequence shown here is derived from an EMBL/GenBank/DDBJ whole genome shotgun (WGS) entry which is preliminary data.</text>
</comment>
<sequence length="1728" mass="194400">MTEEALTDTEQAVSEGEAFEVIRKRLEQQGQALQAKIDGLNASRAAEFGQTELKIIGRVRVRTENNCVPRDMVRVGQHLMLFGYNVFLGLKQETQVEDVFSLYKLVETEDGLDVEPQNPQHGFLHEASFVADFQELYRYYKNTRLLSLHVSAERLLAVFQIGLKLEDIRVFRWQIDDDKISYIDNRGERDLPRHPAHDFEWTPTRREDHVAGKHPHVSILDQVFVETVGGDLTVKVENNTEDGLGIYREPVEDQHQSLADADIAYAKLGTVILLKIRPYRENDYRFLVFNTLTQSVERIDAIGFSCVQLPEDHGLIFPGGYYLQNGETKVFENLPSGLSFAGARRSPNGEDVLYRFYGAEAGVSVLFSYNLIGKSLQNPIVAHGVCLFNDGRLLVFRDDNKEAGRIHAMQIWETPYFHEEYLRQQSARQSFFGKIGNAELVRGISDGYSLIRAIQEKRPNVAHYEAMIAAGQRLFDAYHWLEADEVGAIGGDIRQIVATAELVLDEFEKVESIRQQANQALAEAESRQLNLLQNLYVDSWKTPQEFVQALGAMHQQQGRLATIKELRHIDQARVQALQDKLAAELESLGRATVVFLSSAAALQPFHASLAEQQTRLEKCQSSADIQPLLDELEKMGQNLDLLNGTLAGLEVEDPQVRTGILEALSEIYANLNQLKAEARHKRKSFRSGEAVAEFAAQFKLFAQSIGSALESVESPQQCDDQLARLLTQLEDLESRFADFDEFLADIVQQREQLFEAFQSRKQVLLDEIQRRVQNIVAAADRLFGSIERRLQSFDQADALNSFLAADPMVLKLRQLIAQLQALEASVQADEAQSRLKAMQDQAMRALRDRQDIFEEGGTLIKLGKHKFSVNTQPLDLTLIKRQEQLVWHLVGTDYYAPADYPQLVALKDYWSQALVSETAEVYRGEYLAASLLHAAEQGLEELSLDGLHAALLQQDELTGIVRRYAGPRYQEGYDKGIHDADACKILERLLPAHRSAGPLRYTPDTRALALVFWRFGAGPQTQTLQKLAQSAALLQKTLGSRKAHHDLIDQLAPKIAEFNNLAGLTAADPTVAADYLLAELAATVAEFVASQAAETLVKALYQHLDTIGHRADFELALQQTRGAVEGQWQLCYSWLSGISEQNPYAAYRRFVPEAVMLILGGDFQRKISPAGLDIVVENLMGEHPRIQDRRLVFGLDEFGQRLQRHRRCVVPGFQQFQALRQDLIAAERELLRLERYRAKPLTSFVRNRLIDEVYLPLVGDNLAKQMGAAGSAKRTDLMGLLLLISPPGYGKTTLMEYIGNRLGLVFMKIDCPALGHGVHSLDPGQAANATAAKELEKLNLALEMGNNVMLYLDDIQHTHAEFLQKFISLCDGSRRIEGVWRGKTKSYDMRGKKFCVVMAGNPYTESGEVFKIPDMLANRADIYNLGDVLSGNEAVFALSFIENALTSNPVLQGLAMRGMADVYRFIRRAQGESVSDNEFEHRYAAAESREIAATLEKMLKIRDVVLAVNRQYIYSAAQDDRYRSEPPFKLQGSYRNMNKMAEKVTAVMNDEELQNLIGDHYAGEAQTLTRGTEENLLKLKEIRGVLTAEETARWRAIKDEYSRLRKLGDDNDPARLLANQLSQIGEQLALVARQLQSPSPLLALNEQIARLRGQIAESETHVQVVNQPVPGVDEVLRKLADLYELSFLPVFSAMQHKISMEQDTWERVKWLAEEFAKLKPGGKIGKPT</sequence>
<protein>
    <submittedName>
        <fullName evidence="5">DNA repair ATPase</fullName>
    </submittedName>
</protein>
<keyword evidence="1" id="KW-0175">Coiled coil</keyword>
<keyword evidence="6" id="KW-1185">Reference proteome</keyword>
<reference evidence="5 6" key="1">
    <citation type="submission" date="2022-07" db="EMBL/GenBank/DDBJ databases">
        <title>Methylomonas rivi sp. nov., Methylomonas rosea sp. nov., Methylomonas aureus sp. nov. and Methylomonas subterranea sp. nov., four novel methanotrophs isolated from a freshwater creek and the deep terrestrial subsurface.</title>
        <authorList>
            <person name="Abin C."/>
            <person name="Sankaranarayanan K."/>
            <person name="Garner C."/>
            <person name="Sindelar R."/>
            <person name="Kotary K."/>
            <person name="Garner R."/>
            <person name="Barclay S."/>
            <person name="Lawson P."/>
            <person name="Krumholz L."/>
        </authorList>
    </citation>
    <scope>NUCLEOTIDE SEQUENCE [LARGE SCALE GENOMIC DNA]</scope>
    <source>
        <strain evidence="5 6">SURF-2</strain>
    </source>
</reference>
<evidence type="ECO:0000259" key="2">
    <source>
        <dbReference type="Pfam" id="PF00004"/>
    </source>
</evidence>
<feature type="coiled-coil region" evidence="1">
    <location>
        <begin position="812"/>
        <end position="848"/>
    </location>
</feature>
<dbReference type="Pfam" id="PF25472">
    <property type="entry name" value="DUF7902"/>
    <property type="match status" value="1"/>
</dbReference>
<dbReference type="Gene3D" id="3.40.50.300">
    <property type="entry name" value="P-loop containing nucleotide triphosphate hydrolases"/>
    <property type="match status" value="1"/>
</dbReference>
<dbReference type="EMBL" id="JANIBJ010000012">
    <property type="protein sequence ID" value="MCQ8104020.1"/>
    <property type="molecule type" value="Genomic_DNA"/>
</dbReference>
<dbReference type="SUPFAM" id="SSF52540">
    <property type="entry name" value="P-loop containing nucleoside triphosphate hydrolases"/>
    <property type="match status" value="1"/>
</dbReference>
<feature type="domain" description="ATPase AAA-type core" evidence="2">
    <location>
        <begin position="1281"/>
        <end position="1359"/>
    </location>
</feature>